<dbReference type="PROSITE" id="PS50109">
    <property type="entry name" value="HIS_KIN"/>
    <property type="match status" value="1"/>
</dbReference>
<dbReference type="SMART" id="SM00304">
    <property type="entry name" value="HAMP"/>
    <property type="match status" value="1"/>
</dbReference>
<dbReference type="PANTHER" id="PTHR43304">
    <property type="entry name" value="PHYTOCHROME-LIKE PROTEIN CPH1"/>
    <property type="match status" value="1"/>
</dbReference>
<keyword evidence="11" id="KW-0472">Membrane</keyword>
<organism evidence="14 15">
    <name type="scientific">Spongiibacter pelagi</name>
    <dbReference type="NCBI Taxonomy" id="2760804"/>
    <lineage>
        <taxon>Bacteria</taxon>
        <taxon>Pseudomonadati</taxon>
        <taxon>Pseudomonadota</taxon>
        <taxon>Gammaproteobacteria</taxon>
        <taxon>Cellvibrionales</taxon>
        <taxon>Spongiibacteraceae</taxon>
        <taxon>Spongiibacter</taxon>
    </lineage>
</organism>
<evidence type="ECO:0000259" key="13">
    <source>
        <dbReference type="PROSITE" id="PS50885"/>
    </source>
</evidence>
<comment type="subcellular location">
    <subcellularLocation>
        <location evidence="2">Cell membrane</location>
        <topology evidence="2">Multi-pass membrane protein</topology>
    </subcellularLocation>
</comment>
<dbReference type="SMART" id="SM00387">
    <property type="entry name" value="HATPase_c"/>
    <property type="match status" value="1"/>
</dbReference>
<dbReference type="InterPro" id="IPR036890">
    <property type="entry name" value="HATPase_C_sf"/>
</dbReference>
<dbReference type="Gene3D" id="3.30.450.20">
    <property type="entry name" value="PAS domain"/>
    <property type="match status" value="1"/>
</dbReference>
<dbReference type="InterPro" id="IPR036097">
    <property type="entry name" value="HisK_dim/P_sf"/>
</dbReference>
<evidence type="ECO:0000256" key="10">
    <source>
        <dbReference type="SAM" id="Coils"/>
    </source>
</evidence>
<dbReference type="SUPFAM" id="SSF47384">
    <property type="entry name" value="Homodimeric domain of signal transducing histidine kinase"/>
    <property type="match status" value="1"/>
</dbReference>
<keyword evidence="7 11" id="KW-0812">Transmembrane</keyword>
<evidence type="ECO:0000256" key="9">
    <source>
        <dbReference type="ARBA" id="ARBA00022989"/>
    </source>
</evidence>
<feature type="domain" description="Histidine kinase" evidence="12">
    <location>
        <begin position="446"/>
        <end position="658"/>
    </location>
</feature>
<dbReference type="PROSITE" id="PS50885">
    <property type="entry name" value="HAMP"/>
    <property type="match status" value="1"/>
</dbReference>
<name>A0A927BZB7_9GAMM</name>
<evidence type="ECO:0000256" key="1">
    <source>
        <dbReference type="ARBA" id="ARBA00000085"/>
    </source>
</evidence>
<dbReference type="InterPro" id="IPR004358">
    <property type="entry name" value="Sig_transdc_His_kin-like_C"/>
</dbReference>
<evidence type="ECO:0000256" key="7">
    <source>
        <dbReference type="ARBA" id="ARBA00022692"/>
    </source>
</evidence>
<dbReference type="InterPro" id="IPR003594">
    <property type="entry name" value="HATPase_dom"/>
</dbReference>
<dbReference type="InterPro" id="IPR052162">
    <property type="entry name" value="Sensor_kinase/Photoreceptor"/>
</dbReference>
<evidence type="ECO:0000313" key="14">
    <source>
        <dbReference type="EMBL" id="MBD2858359.1"/>
    </source>
</evidence>
<dbReference type="InterPro" id="IPR003660">
    <property type="entry name" value="HAMP_dom"/>
</dbReference>
<keyword evidence="6" id="KW-0808">Transferase</keyword>
<feature type="transmembrane region" description="Helical" evidence="11">
    <location>
        <begin position="339"/>
        <end position="365"/>
    </location>
</feature>
<evidence type="ECO:0000313" key="15">
    <source>
        <dbReference type="Proteomes" id="UP000610558"/>
    </source>
</evidence>
<dbReference type="CDD" id="cd06225">
    <property type="entry name" value="HAMP"/>
    <property type="match status" value="1"/>
</dbReference>
<dbReference type="PANTHER" id="PTHR43304:SF1">
    <property type="entry name" value="PAC DOMAIN-CONTAINING PROTEIN"/>
    <property type="match status" value="1"/>
</dbReference>
<sequence length="658" mass="73871">MAFWKQLNSIRWRILAPMVLLILASNFVVLSSTIDQLDEQLVLSLKGDLNSETDIVSVQLQASIRELMRDTAWLRGLPPIDGMMRAEANGGIDPLDNSTLQAWKNRLAIIYSEMLSAKPTRVQIRYLLADGHELVRIDRFGPNNSVRVVPVDELQDKSKRDYFLEAKHLPPGHVYLSAINLNRENGVIKQPQQGVIRAATPVYNDEGKLHGVIVINESVDEIFNDLLKLVRPSHELRITNAGGEYLLHPEPHKAFQFDYGERSNIVDDFPELQPLFFSEGGTPVNALETEFELISEKQIVVAKSINHNLLSDSGHLTVVLSADTLAALSVRQNVFQRNAYIITLTLIVALVAGLFVTRYITAPILQMRRSISRRKANLFDLPLPVNAPGETGELAQAFSELLTKLDQRQANLESEIAERKLAQEQVESNVKKLSEANAELQQFNYIASHDLQEPLRTVKSFVELLQKNYADALDGNGQTALRFIIQSTTRMQELIFGLLNYSRIGVDAPRVEVDVQSLLGSISQDLAARIAEKRGSLEFHDMPVIRAQATEVRMLFQNLISNALKFSRDGVPPVVKIFATRIDKGWQFCVSDNGIGISEEHRERIFLIFQRLHRRDEIEGTGIGLAHCKKVVEMHGGKIWVETSTDGGSCFCLTIMDE</sequence>
<accession>A0A927BZB7</accession>
<evidence type="ECO:0000256" key="6">
    <source>
        <dbReference type="ARBA" id="ARBA00022679"/>
    </source>
</evidence>
<reference evidence="14" key="1">
    <citation type="submission" date="2020-09" db="EMBL/GenBank/DDBJ databases">
        <authorList>
            <person name="Yoon J.-W."/>
        </authorList>
    </citation>
    <scope>NUCLEOTIDE SEQUENCE</scope>
    <source>
        <strain evidence="14">KMU-158</strain>
    </source>
</reference>
<dbReference type="InterPro" id="IPR005467">
    <property type="entry name" value="His_kinase_dom"/>
</dbReference>
<dbReference type="EC" id="2.7.13.3" evidence="3"/>
<keyword evidence="4" id="KW-1003">Cell membrane</keyword>
<dbReference type="Pfam" id="PF00672">
    <property type="entry name" value="HAMP"/>
    <property type="match status" value="1"/>
</dbReference>
<dbReference type="SMART" id="SM00388">
    <property type="entry name" value="HisKA"/>
    <property type="match status" value="1"/>
</dbReference>
<dbReference type="InterPro" id="IPR048760">
    <property type="entry name" value="VP0354-like_sensor_dom"/>
</dbReference>
<keyword evidence="10" id="KW-0175">Coiled coil</keyword>
<dbReference type="RefSeq" id="WP_190763117.1">
    <property type="nucleotide sequence ID" value="NZ_JACXLD010000002.1"/>
</dbReference>
<dbReference type="Gene3D" id="3.30.565.10">
    <property type="entry name" value="Histidine kinase-like ATPase, C-terminal domain"/>
    <property type="match status" value="1"/>
</dbReference>
<dbReference type="Proteomes" id="UP000610558">
    <property type="component" value="Unassembled WGS sequence"/>
</dbReference>
<dbReference type="InterPro" id="IPR003661">
    <property type="entry name" value="HisK_dim/P_dom"/>
</dbReference>
<dbReference type="GO" id="GO:0005886">
    <property type="term" value="C:plasma membrane"/>
    <property type="evidence" value="ECO:0007669"/>
    <property type="project" value="UniProtKB-SubCell"/>
</dbReference>
<comment type="catalytic activity">
    <reaction evidence="1">
        <text>ATP + protein L-histidine = ADP + protein N-phospho-L-histidine.</text>
        <dbReference type="EC" id="2.7.13.3"/>
    </reaction>
</comment>
<dbReference type="Pfam" id="PF02518">
    <property type="entry name" value="HATPase_c"/>
    <property type="match status" value="1"/>
</dbReference>
<feature type="domain" description="HAMP" evidence="13">
    <location>
        <begin position="358"/>
        <end position="410"/>
    </location>
</feature>
<dbReference type="FunFam" id="3.30.565.10:FF:000006">
    <property type="entry name" value="Sensor histidine kinase WalK"/>
    <property type="match status" value="1"/>
</dbReference>
<proteinExistence type="predicted"/>
<evidence type="ECO:0000259" key="12">
    <source>
        <dbReference type="PROSITE" id="PS50109"/>
    </source>
</evidence>
<protein>
    <recommendedName>
        <fullName evidence="3">histidine kinase</fullName>
        <ecNumber evidence="3">2.7.13.3</ecNumber>
    </recommendedName>
</protein>
<dbReference type="Pfam" id="PF21623">
    <property type="entry name" value="HK_sensor_dom_bact"/>
    <property type="match status" value="1"/>
</dbReference>
<feature type="coiled-coil region" evidence="10">
    <location>
        <begin position="395"/>
        <end position="443"/>
    </location>
</feature>
<evidence type="ECO:0000256" key="3">
    <source>
        <dbReference type="ARBA" id="ARBA00012438"/>
    </source>
</evidence>
<dbReference type="Gene3D" id="1.10.287.130">
    <property type="match status" value="1"/>
</dbReference>
<keyword evidence="9 11" id="KW-1133">Transmembrane helix</keyword>
<gene>
    <name evidence="14" type="ORF">IB286_04995</name>
</gene>
<keyword evidence="5" id="KW-0597">Phosphoprotein</keyword>
<dbReference type="PRINTS" id="PR00344">
    <property type="entry name" value="BCTRLSENSOR"/>
</dbReference>
<dbReference type="EMBL" id="JACXLD010000002">
    <property type="protein sequence ID" value="MBD2858359.1"/>
    <property type="molecule type" value="Genomic_DNA"/>
</dbReference>
<dbReference type="SUPFAM" id="SSF55874">
    <property type="entry name" value="ATPase domain of HSP90 chaperone/DNA topoisomerase II/histidine kinase"/>
    <property type="match status" value="1"/>
</dbReference>
<evidence type="ECO:0000256" key="5">
    <source>
        <dbReference type="ARBA" id="ARBA00022553"/>
    </source>
</evidence>
<dbReference type="Pfam" id="PF00512">
    <property type="entry name" value="HisKA"/>
    <property type="match status" value="1"/>
</dbReference>
<evidence type="ECO:0000256" key="11">
    <source>
        <dbReference type="SAM" id="Phobius"/>
    </source>
</evidence>
<keyword evidence="8" id="KW-0418">Kinase</keyword>
<evidence type="ECO:0000256" key="4">
    <source>
        <dbReference type="ARBA" id="ARBA00022475"/>
    </source>
</evidence>
<evidence type="ECO:0000256" key="2">
    <source>
        <dbReference type="ARBA" id="ARBA00004651"/>
    </source>
</evidence>
<dbReference type="GO" id="GO:0000155">
    <property type="term" value="F:phosphorelay sensor kinase activity"/>
    <property type="evidence" value="ECO:0007669"/>
    <property type="project" value="InterPro"/>
</dbReference>
<comment type="caution">
    <text evidence="14">The sequence shown here is derived from an EMBL/GenBank/DDBJ whole genome shotgun (WGS) entry which is preliminary data.</text>
</comment>
<dbReference type="SUPFAM" id="SSF103190">
    <property type="entry name" value="Sensory domain-like"/>
    <property type="match status" value="1"/>
</dbReference>
<dbReference type="InterPro" id="IPR029151">
    <property type="entry name" value="Sensor-like_sf"/>
</dbReference>
<keyword evidence="15" id="KW-1185">Reference proteome</keyword>
<evidence type="ECO:0000256" key="8">
    <source>
        <dbReference type="ARBA" id="ARBA00022777"/>
    </source>
</evidence>
<dbReference type="AlphaFoldDB" id="A0A927BZB7"/>
<dbReference type="Gene3D" id="6.10.340.10">
    <property type="match status" value="1"/>
</dbReference>
<dbReference type="CDD" id="cd00082">
    <property type="entry name" value="HisKA"/>
    <property type="match status" value="1"/>
</dbReference>